<dbReference type="InterPro" id="IPR036894">
    <property type="entry name" value="YbaB-like_sf"/>
</dbReference>
<evidence type="ECO:0000313" key="2">
    <source>
        <dbReference type="EMBL" id="GIH09373.1"/>
    </source>
</evidence>
<feature type="compositionally biased region" description="Basic and acidic residues" evidence="1">
    <location>
        <begin position="30"/>
        <end position="41"/>
    </location>
</feature>
<gene>
    <name evidence="2" type="ORF">Rhe02_74400</name>
</gene>
<dbReference type="SUPFAM" id="SSF82607">
    <property type="entry name" value="YbaB-like"/>
    <property type="match status" value="1"/>
</dbReference>
<keyword evidence="3" id="KW-1185">Reference proteome</keyword>
<evidence type="ECO:0000256" key="1">
    <source>
        <dbReference type="SAM" id="MobiDB-lite"/>
    </source>
</evidence>
<name>A0A8J3VKS9_9ACTN</name>
<dbReference type="RefSeq" id="WP_203913106.1">
    <property type="nucleotide sequence ID" value="NZ_BONY01000066.1"/>
</dbReference>
<evidence type="ECO:0000313" key="3">
    <source>
        <dbReference type="Proteomes" id="UP000612899"/>
    </source>
</evidence>
<evidence type="ECO:0008006" key="4">
    <source>
        <dbReference type="Google" id="ProtNLM"/>
    </source>
</evidence>
<organism evidence="2 3">
    <name type="scientific">Rhizocola hellebori</name>
    <dbReference type="NCBI Taxonomy" id="1392758"/>
    <lineage>
        <taxon>Bacteria</taxon>
        <taxon>Bacillati</taxon>
        <taxon>Actinomycetota</taxon>
        <taxon>Actinomycetes</taxon>
        <taxon>Micromonosporales</taxon>
        <taxon>Micromonosporaceae</taxon>
        <taxon>Rhizocola</taxon>
    </lineage>
</organism>
<reference evidence="2" key="1">
    <citation type="submission" date="2021-01" db="EMBL/GenBank/DDBJ databases">
        <title>Whole genome shotgun sequence of Rhizocola hellebori NBRC 109834.</title>
        <authorList>
            <person name="Komaki H."/>
            <person name="Tamura T."/>
        </authorList>
    </citation>
    <scope>NUCLEOTIDE SEQUENCE</scope>
    <source>
        <strain evidence="2">NBRC 109834</strain>
    </source>
</reference>
<protein>
    <recommendedName>
        <fullName evidence="4">YbaB/EbfC family DNA-binding protein</fullName>
    </recommendedName>
</protein>
<dbReference type="GO" id="GO:0003677">
    <property type="term" value="F:DNA binding"/>
    <property type="evidence" value="ECO:0007669"/>
    <property type="project" value="InterPro"/>
</dbReference>
<sequence length="147" mass="15999">MSGLNDAGRELADMLEAMRSQLGALQPQRDQLEARGEDPRTDGIGSDSEGLVKAKMGADGRLTELVLDDRTSVMPRAELQRAIIEAVNAAWAIGRGADPQDAAVANIDPEALQRNLMEMQDQAMRSMNQITDGLLDAMRQIHSSVKR</sequence>
<dbReference type="Proteomes" id="UP000612899">
    <property type="component" value="Unassembled WGS sequence"/>
</dbReference>
<dbReference type="AlphaFoldDB" id="A0A8J3VKS9"/>
<dbReference type="Gene3D" id="3.30.1310.10">
    <property type="entry name" value="Nucleoid-associated protein YbaB-like domain"/>
    <property type="match status" value="1"/>
</dbReference>
<feature type="region of interest" description="Disordered" evidence="1">
    <location>
        <begin position="24"/>
        <end position="52"/>
    </location>
</feature>
<accession>A0A8J3VKS9</accession>
<dbReference type="EMBL" id="BONY01000066">
    <property type="protein sequence ID" value="GIH09373.1"/>
    <property type="molecule type" value="Genomic_DNA"/>
</dbReference>
<comment type="caution">
    <text evidence="2">The sequence shown here is derived from an EMBL/GenBank/DDBJ whole genome shotgun (WGS) entry which is preliminary data.</text>
</comment>
<dbReference type="InterPro" id="IPR004401">
    <property type="entry name" value="YbaB/EbfC"/>
</dbReference>
<dbReference type="Pfam" id="PF02575">
    <property type="entry name" value="YbaB_DNA_bd"/>
    <property type="match status" value="1"/>
</dbReference>
<proteinExistence type="predicted"/>